<dbReference type="OrthoDB" id="10347040at2759"/>
<evidence type="ECO:0000313" key="2">
    <source>
        <dbReference type="EMBL" id="ERF76838.1"/>
    </source>
</evidence>
<dbReference type="EMBL" id="KE720688">
    <property type="protein sequence ID" value="ERF76838.1"/>
    <property type="molecule type" value="Genomic_DNA"/>
</dbReference>
<feature type="compositionally biased region" description="Polar residues" evidence="1">
    <location>
        <begin position="52"/>
        <end position="62"/>
    </location>
</feature>
<accession>U1GWH1</accession>
<feature type="region of interest" description="Disordered" evidence="1">
    <location>
        <begin position="1"/>
        <end position="76"/>
    </location>
</feature>
<gene>
    <name evidence="2" type="ORF">EPUS_07628</name>
</gene>
<sequence>MPPKKLKQSSVEPRVSDELVPSIQQTSEAQRSSTELQDAADSLNDGPRSLQGEASASASADPQTPPRPIISDDAGSPFRTFRQELGLSTVEVPALRPRSDSSDPFVIRLRPSVVRDEASLQAAINEIIYNEDRVQTFMRLSLSPAEATAVRDRQGAQVLSQLNDESLTLRDALWYLEYAGWDVELAILHHMHDIIDRAEAPGPNSVQIQSEFPVENPYLDRAPVRGGDDFDQAKLKLHYMQYHVARTMTYPEWKNFDRNDVDHVRALNRWRWKTIMAQVGLKEEKIKGTRYNRLELLWLRNYLLAHPKCTSRELTDNWNANFAGAMLPGETKPRPKRSLAAITCLRLRQPGATKKSKKKRTADDAGLGAPDESADDTGMAQDANVVQEEQDSAMMLA</sequence>
<organism evidence="2 3">
    <name type="scientific">Endocarpon pusillum (strain Z07020 / HMAS-L-300199)</name>
    <name type="common">Lichen-forming fungus</name>
    <dbReference type="NCBI Taxonomy" id="1263415"/>
    <lineage>
        <taxon>Eukaryota</taxon>
        <taxon>Fungi</taxon>
        <taxon>Dikarya</taxon>
        <taxon>Ascomycota</taxon>
        <taxon>Pezizomycotina</taxon>
        <taxon>Eurotiomycetes</taxon>
        <taxon>Chaetothyriomycetidae</taxon>
        <taxon>Verrucariales</taxon>
        <taxon>Verrucariaceae</taxon>
        <taxon>Endocarpon</taxon>
    </lineage>
</organism>
<dbReference type="HOGENOM" id="CLU_694500_0_0_1"/>
<dbReference type="GeneID" id="19242509"/>
<keyword evidence="3" id="KW-1185">Reference proteome</keyword>
<name>U1GWH1_ENDPU</name>
<evidence type="ECO:0000256" key="1">
    <source>
        <dbReference type="SAM" id="MobiDB-lite"/>
    </source>
</evidence>
<reference evidence="3" key="1">
    <citation type="journal article" date="2014" name="BMC Genomics">
        <title>Genome characteristics reveal the impact of lichenization on lichen-forming fungus Endocarpon pusillum Hedwig (Verrucariales, Ascomycota).</title>
        <authorList>
            <person name="Wang Y.-Y."/>
            <person name="Liu B."/>
            <person name="Zhang X.-Y."/>
            <person name="Zhou Q.-M."/>
            <person name="Zhang T."/>
            <person name="Li H."/>
            <person name="Yu Y.-F."/>
            <person name="Zhang X.-L."/>
            <person name="Hao X.-Y."/>
            <person name="Wang M."/>
            <person name="Wang L."/>
            <person name="Wei J.-C."/>
        </authorList>
    </citation>
    <scope>NUCLEOTIDE SEQUENCE [LARGE SCALE GENOMIC DNA]</scope>
    <source>
        <strain evidence="3">Z07020 / HMAS-L-300199</strain>
    </source>
</reference>
<protein>
    <submittedName>
        <fullName evidence="2">Uncharacterized protein</fullName>
    </submittedName>
</protein>
<dbReference type="eggNOG" id="ENOG502R9R3">
    <property type="taxonomic scope" value="Eukaryota"/>
</dbReference>
<proteinExistence type="predicted"/>
<feature type="region of interest" description="Disordered" evidence="1">
    <location>
        <begin position="350"/>
        <end position="397"/>
    </location>
</feature>
<dbReference type="AlphaFoldDB" id="U1GWH1"/>
<dbReference type="RefSeq" id="XP_007785808.1">
    <property type="nucleotide sequence ID" value="XM_007787618.1"/>
</dbReference>
<feature type="compositionally biased region" description="Polar residues" evidence="1">
    <location>
        <begin position="22"/>
        <end position="36"/>
    </location>
</feature>
<dbReference type="Proteomes" id="UP000019373">
    <property type="component" value="Unassembled WGS sequence"/>
</dbReference>
<evidence type="ECO:0000313" key="3">
    <source>
        <dbReference type="Proteomes" id="UP000019373"/>
    </source>
</evidence>